<gene>
    <name evidence="2" type="ORF">HGA08_05110</name>
</gene>
<evidence type="ECO:0000256" key="1">
    <source>
        <dbReference type="SAM" id="MobiDB-lite"/>
    </source>
</evidence>
<comment type="caution">
    <text evidence="2">The sequence shown here is derived from an EMBL/GenBank/DDBJ whole genome shotgun (WGS) entry which is preliminary data.</text>
</comment>
<feature type="region of interest" description="Disordered" evidence="1">
    <location>
        <begin position="59"/>
        <end position="81"/>
    </location>
</feature>
<dbReference type="EMBL" id="JAAXOP010000002">
    <property type="protein sequence ID" value="NKY49592.1"/>
    <property type="molecule type" value="Genomic_DNA"/>
</dbReference>
<sequence>MVLITAVAHACCSAGGYQTRTAVTAVQPIKEISEIAKLVTLDRAQRKLIIDGEKIPGACRPGGQCQRRRQEPQRDRDNPRR</sequence>
<dbReference type="RefSeq" id="WP_157102696.1">
    <property type="nucleotide sequence ID" value="NZ_JAAXOP010000002.1"/>
</dbReference>
<evidence type="ECO:0000313" key="3">
    <source>
        <dbReference type="Proteomes" id="UP000565711"/>
    </source>
</evidence>
<dbReference type="AlphaFoldDB" id="A0A846XU85"/>
<name>A0A846XU85_9NOCA</name>
<reference evidence="2 3" key="1">
    <citation type="submission" date="2020-04" db="EMBL/GenBank/DDBJ databases">
        <title>MicrobeNet Type strains.</title>
        <authorList>
            <person name="Nicholson A.C."/>
        </authorList>
    </citation>
    <scope>NUCLEOTIDE SEQUENCE [LARGE SCALE GENOMIC DNA]</scope>
    <source>
        <strain evidence="2 3">JCM 12354</strain>
    </source>
</reference>
<organism evidence="2 3">
    <name type="scientific">Nocardia vermiculata</name>
    <dbReference type="NCBI Taxonomy" id="257274"/>
    <lineage>
        <taxon>Bacteria</taxon>
        <taxon>Bacillati</taxon>
        <taxon>Actinomycetota</taxon>
        <taxon>Actinomycetes</taxon>
        <taxon>Mycobacteriales</taxon>
        <taxon>Nocardiaceae</taxon>
        <taxon>Nocardia</taxon>
    </lineage>
</organism>
<dbReference type="Proteomes" id="UP000565711">
    <property type="component" value="Unassembled WGS sequence"/>
</dbReference>
<keyword evidence="3" id="KW-1185">Reference proteome</keyword>
<protein>
    <submittedName>
        <fullName evidence="2">Uncharacterized protein</fullName>
    </submittedName>
</protein>
<evidence type="ECO:0000313" key="2">
    <source>
        <dbReference type="EMBL" id="NKY49592.1"/>
    </source>
</evidence>
<feature type="compositionally biased region" description="Basic and acidic residues" evidence="1">
    <location>
        <begin position="68"/>
        <end position="81"/>
    </location>
</feature>
<proteinExistence type="predicted"/>
<accession>A0A846XU85</accession>